<dbReference type="Pfam" id="PF13426">
    <property type="entry name" value="PAS_9"/>
    <property type="match status" value="1"/>
</dbReference>
<evidence type="ECO:0000256" key="4">
    <source>
        <dbReference type="ARBA" id="ARBA00022989"/>
    </source>
</evidence>
<dbReference type="PANTHER" id="PTHR44757">
    <property type="entry name" value="DIGUANYLATE CYCLASE DGCP"/>
    <property type="match status" value="1"/>
</dbReference>
<dbReference type="SMART" id="SM00091">
    <property type="entry name" value="PAS"/>
    <property type="match status" value="1"/>
</dbReference>
<dbReference type="PROSITE" id="PS50885">
    <property type="entry name" value="HAMP"/>
    <property type="match status" value="1"/>
</dbReference>
<dbReference type="GO" id="GO:0005886">
    <property type="term" value="C:plasma membrane"/>
    <property type="evidence" value="ECO:0007669"/>
    <property type="project" value="UniProtKB-SubCell"/>
</dbReference>
<feature type="transmembrane region" description="Helical" evidence="6">
    <location>
        <begin position="17"/>
        <end position="37"/>
    </location>
</feature>
<protein>
    <submittedName>
        <fullName evidence="11">PAS:GGDEF</fullName>
    </submittedName>
</protein>
<dbReference type="InterPro" id="IPR001610">
    <property type="entry name" value="PAC"/>
</dbReference>
<feature type="domain" description="HAMP" evidence="9">
    <location>
        <begin position="216"/>
        <end position="269"/>
    </location>
</feature>
<dbReference type="InterPro" id="IPR000160">
    <property type="entry name" value="GGDEF_dom"/>
</dbReference>
<evidence type="ECO:0000256" key="2">
    <source>
        <dbReference type="ARBA" id="ARBA00022475"/>
    </source>
</evidence>
<keyword evidence="4 6" id="KW-1133">Transmembrane helix</keyword>
<dbReference type="Gene3D" id="3.30.450.20">
    <property type="entry name" value="PAS domain"/>
    <property type="match status" value="2"/>
</dbReference>
<dbReference type="Gene3D" id="3.30.70.270">
    <property type="match status" value="1"/>
</dbReference>
<dbReference type="CDD" id="cd06225">
    <property type="entry name" value="HAMP"/>
    <property type="match status" value="1"/>
</dbReference>
<dbReference type="EMBL" id="CU459003">
    <property type="protein sequence ID" value="CAM75509.1"/>
    <property type="molecule type" value="Genomic_DNA"/>
</dbReference>
<feature type="transmembrane region" description="Helical" evidence="6">
    <location>
        <begin position="196"/>
        <end position="215"/>
    </location>
</feature>
<dbReference type="InterPro" id="IPR052155">
    <property type="entry name" value="Biofilm_reg_signaling"/>
</dbReference>
<dbReference type="AlphaFoldDB" id="A4TY02"/>
<accession>A4TY02</accession>
<dbReference type="SMART" id="SM00267">
    <property type="entry name" value="GGDEF"/>
    <property type="match status" value="1"/>
</dbReference>
<dbReference type="PANTHER" id="PTHR44757:SF2">
    <property type="entry name" value="BIOFILM ARCHITECTURE MAINTENANCE PROTEIN MBAA"/>
    <property type="match status" value="1"/>
</dbReference>
<feature type="domain" description="GGDEF" evidence="10">
    <location>
        <begin position="430"/>
        <end position="563"/>
    </location>
</feature>
<dbReference type="SUPFAM" id="SSF55785">
    <property type="entry name" value="PYP-like sensor domain (PAS domain)"/>
    <property type="match status" value="1"/>
</dbReference>
<dbReference type="SUPFAM" id="SSF158472">
    <property type="entry name" value="HAMP domain-like"/>
    <property type="match status" value="1"/>
</dbReference>
<organism evidence="11">
    <name type="scientific">Magnetospirillum gryphiswaldense</name>
    <dbReference type="NCBI Taxonomy" id="55518"/>
    <lineage>
        <taxon>Bacteria</taxon>
        <taxon>Pseudomonadati</taxon>
        <taxon>Pseudomonadota</taxon>
        <taxon>Alphaproteobacteria</taxon>
        <taxon>Rhodospirillales</taxon>
        <taxon>Rhodospirillaceae</taxon>
        <taxon>Magnetospirillum</taxon>
    </lineage>
</organism>
<keyword evidence="2" id="KW-1003">Cell membrane</keyword>
<dbReference type="CDD" id="cd01949">
    <property type="entry name" value="GGDEF"/>
    <property type="match status" value="1"/>
</dbReference>
<dbReference type="SMART" id="SM01049">
    <property type="entry name" value="Cache_2"/>
    <property type="match status" value="1"/>
</dbReference>
<dbReference type="PROSITE" id="PS50113">
    <property type="entry name" value="PAC"/>
    <property type="match status" value="1"/>
</dbReference>
<gene>
    <name evidence="11" type="ORF">MGR_1589</name>
</gene>
<dbReference type="InterPro" id="IPR043128">
    <property type="entry name" value="Rev_trsase/Diguanyl_cyclase"/>
</dbReference>
<reference evidence="11" key="1">
    <citation type="journal article" date="2007" name="J. Bacteriol.">
        <title>Comparative genome analysis of four magnetotactic bacteria reveals a complex set of group-specific genes implicated in magnetosome biomineralization and function.</title>
        <authorList>
            <person name="Richter M."/>
            <person name="Kube M."/>
            <person name="Bazylinski D.A."/>
            <person name="Lombardot T."/>
            <person name="Gloeckner F.O."/>
            <person name="Reinhardt R."/>
            <person name="Schueler D."/>
        </authorList>
    </citation>
    <scope>NUCLEOTIDE SEQUENCE</scope>
    <source>
        <strain evidence="11">MSR-1</strain>
    </source>
</reference>
<feature type="domain" description="PAC" evidence="8">
    <location>
        <begin position="346"/>
        <end position="398"/>
    </location>
</feature>
<dbReference type="Gene3D" id="6.10.340.10">
    <property type="match status" value="1"/>
</dbReference>
<dbReference type="SUPFAM" id="SSF55073">
    <property type="entry name" value="Nucleotide cyclase"/>
    <property type="match status" value="1"/>
</dbReference>
<dbReference type="InterPro" id="IPR003660">
    <property type="entry name" value="HAMP_dom"/>
</dbReference>
<evidence type="ECO:0000256" key="3">
    <source>
        <dbReference type="ARBA" id="ARBA00022692"/>
    </source>
</evidence>
<dbReference type="GO" id="GO:0007165">
    <property type="term" value="P:signal transduction"/>
    <property type="evidence" value="ECO:0007669"/>
    <property type="project" value="InterPro"/>
</dbReference>
<feature type="domain" description="PAS" evidence="7">
    <location>
        <begin position="273"/>
        <end position="330"/>
    </location>
</feature>
<keyword evidence="5 6" id="KW-0472">Membrane</keyword>
<keyword evidence="3 6" id="KW-0812">Transmembrane</keyword>
<dbReference type="InterPro" id="IPR033480">
    <property type="entry name" value="sCache_2"/>
</dbReference>
<dbReference type="Pfam" id="PF00672">
    <property type="entry name" value="HAMP"/>
    <property type="match status" value="1"/>
</dbReference>
<dbReference type="NCBIfam" id="TIGR00254">
    <property type="entry name" value="GGDEF"/>
    <property type="match status" value="1"/>
</dbReference>
<dbReference type="Pfam" id="PF17200">
    <property type="entry name" value="sCache_2"/>
    <property type="match status" value="1"/>
</dbReference>
<evidence type="ECO:0000259" key="9">
    <source>
        <dbReference type="PROSITE" id="PS50885"/>
    </source>
</evidence>
<dbReference type="SMART" id="SM00304">
    <property type="entry name" value="HAMP"/>
    <property type="match status" value="1"/>
</dbReference>
<evidence type="ECO:0000313" key="11">
    <source>
        <dbReference type="EMBL" id="CAM75509.1"/>
    </source>
</evidence>
<dbReference type="InterPro" id="IPR029787">
    <property type="entry name" value="Nucleotide_cyclase"/>
</dbReference>
<evidence type="ECO:0000256" key="6">
    <source>
        <dbReference type="SAM" id="Phobius"/>
    </source>
</evidence>
<dbReference type="CDD" id="cd00130">
    <property type="entry name" value="PAS"/>
    <property type="match status" value="1"/>
</dbReference>
<proteinExistence type="predicted"/>
<evidence type="ECO:0000256" key="1">
    <source>
        <dbReference type="ARBA" id="ARBA00004651"/>
    </source>
</evidence>
<dbReference type="Pfam" id="PF00990">
    <property type="entry name" value="GGDEF"/>
    <property type="match status" value="1"/>
</dbReference>
<evidence type="ECO:0000259" key="8">
    <source>
        <dbReference type="PROSITE" id="PS50113"/>
    </source>
</evidence>
<dbReference type="InterPro" id="IPR000014">
    <property type="entry name" value="PAS"/>
</dbReference>
<evidence type="ECO:0000256" key="5">
    <source>
        <dbReference type="ARBA" id="ARBA00023136"/>
    </source>
</evidence>
<dbReference type="InterPro" id="IPR000700">
    <property type="entry name" value="PAS-assoc_C"/>
</dbReference>
<dbReference type="SMART" id="SM00086">
    <property type="entry name" value="PAC"/>
    <property type="match status" value="1"/>
</dbReference>
<evidence type="ECO:0000259" key="10">
    <source>
        <dbReference type="PROSITE" id="PS50887"/>
    </source>
</evidence>
<comment type="subcellular location">
    <subcellularLocation>
        <location evidence="1">Cell membrane</location>
        <topology evidence="1">Multi-pass membrane protein</topology>
    </subcellularLocation>
</comment>
<evidence type="ECO:0000259" key="7">
    <source>
        <dbReference type="PROSITE" id="PS50112"/>
    </source>
</evidence>
<dbReference type="NCBIfam" id="TIGR00229">
    <property type="entry name" value="sensory_box"/>
    <property type="match status" value="1"/>
</dbReference>
<dbReference type="InterPro" id="IPR035965">
    <property type="entry name" value="PAS-like_dom_sf"/>
</dbReference>
<dbReference type="PROSITE" id="PS50887">
    <property type="entry name" value="GGDEF"/>
    <property type="match status" value="1"/>
</dbReference>
<name>A4TY02_9PROT</name>
<dbReference type="PROSITE" id="PS50112">
    <property type="entry name" value="PAS"/>
    <property type="match status" value="1"/>
</dbReference>
<sequence length="567" mass="61326">MVLLLRPGVLMGIREKFVLAVMIGVAAFIALFTLSLLEQRKVVLAAYEARNASVVDLTVSMLQQIDARRLDGQMDLKAAQDQAKATLRALRYDNGDYIFVLGLDGGFIVNPGFPHLEGTVPRDLVDVEGRPLLSRLADVAAQGVGTVRYRYPRVHGGESVEKTSAVRLFAPWGWVVGSGAYVDDVQTMFAKRARQFAMVVVPLGLVLIAGVFWLARSVAVPLRDLVAGVHAIRRGDFDRDVSHTDRADELGQLAEAVESLRQVAVMADDVQRSRELMAKVFDTSREAVLITDHSGRIVLASAALCAISGYAATDLVGQKASILKSGHHDDEFFADMWTRLINGGAWEGEVWNRRANGEVLVVYERISAIRDDSGRILNFVAIMHDVVEHSRNQRGARFLPMHDPLTNLADHDLLAEQASRMLAKASRTGRPVALLVVDVDDFAQVNAAHGMVAGDEILRFIALRLMKVVRGADMVARLGGDDYAVLMEDYSGVAEIRAVATRIIEAMHAALSVGDSKIGISVSVGIAQAPQDGRGFTQLLKAARAAQGLVKAGGGNGFHLIGQDAAA</sequence>